<dbReference type="InterPro" id="IPR011761">
    <property type="entry name" value="ATP-grasp"/>
</dbReference>
<keyword evidence="16 22" id="KW-0961">Cell wall biogenesis/degradation</keyword>
<dbReference type="GO" id="GO:0071555">
    <property type="term" value="P:cell wall organization"/>
    <property type="evidence" value="ECO:0007669"/>
    <property type="project" value="UniProtKB-KW"/>
</dbReference>
<dbReference type="HAMAP" id="MF_00047">
    <property type="entry name" value="Dala_Dala_lig"/>
    <property type="match status" value="1"/>
</dbReference>
<dbReference type="GO" id="GO:0008716">
    <property type="term" value="F:D-alanine-D-alanine ligase activity"/>
    <property type="evidence" value="ECO:0007669"/>
    <property type="project" value="UniProtKB-UniRule"/>
</dbReference>
<keyword evidence="15 25" id="KW-0464">Manganese</keyword>
<dbReference type="InterPro" id="IPR000291">
    <property type="entry name" value="D-Ala_lig_Van_CS"/>
</dbReference>
<gene>
    <name evidence="22" type="primary">ddl</name>
    <name evidence="28" type="ORF">H8699_12300</name>
</gene>
<dbReference type="SUPFAM" id="SSF52440">
    <property type="entry name" value="PreATP-grasp domain"/>
    <property type="match status" value="1"/>
</dbReference>
<feature type="binding site" evidence="24">
    <location>
        <begin position="335"/>
        <end position="336"/>
    </location>
    <ligand>
        <name>ATP</name>
        <dbReference type="ChEBI" id="CHEBI:30616"/>
    </ligand>
</feature>
<dbReference type="InterPro" id="IPR005905">
    <property type="entry name" value="D_ala_D_ala"/>
</dbReference>
<comment type="subcellular location">
    <subcellularLocation>
        <location evidence="3 22">Cytoplasm</location>
    </subcellularLocation>
</comment>
<keyword evidence="9 25" id="KW-0479">Metal-binding</keyword>
<dbReference type="GO" id="GO:0005829">
    <property type="term" value="C:cytosol"/>
    <property type="evidence" value="ECO:0007669"/>
    <property type="project" value="TreeGrafter"/>
</dbReference>
<evidence type="ECO:0000256" key="7">
    <source>
        <dbReference type="ARBA" id="ARBA00022490"/>
    </source>
</evidence>
<dbReference type="PROSITE" id="PS00843">
    <property type="entry name" value="DALA_DALA_LIGASE_1"/>
    <property type="match status" value="1"/>
</dbReference>
<feature type="binding site" evidence="25">
    <location>
        <position position="336"/>
    </location>
    <ligand>
        <name>Mg(2+)</name>
        <dbReference type="ChEBI" id="CHEBI:18420"/>
        <label>2</label>
    </ligand>
</feature>
<evidence type="ECO:0000256" key="14">
    <source>
        <dbReference type="ARBA" id="ARBA00022984"/>
    </source>
</evidence>
<evidence type="ECO:0000256" key="21">
    <source>
        <dbReference type="ARBA" id="ARBA00077154"/>
    </source>
</evidence>
<dbReference type="EC" id="6.3.2.4" evidence="6 22"/>
<dbReference type="InterPro" id="IPR011127">
    <property type="entry name" value="Dala_Dala_lig_N"/>
</dbReference>
<dbReference type="PANTHER" id="PTHR23132:SF25">
    <property type="entry name" value="D-ALANINE--D-ALANINE LIGASE A"/>
    <property type="match status" value="1"/>
</dbReference>
<dbReference type="SUPFAM" id="SSF56059">
    <property type="entry name" value="Glutathione synthetase ATP-binding domain-like"/>
    <property type="match status" value="1"/>
</dbReference>
<evidence type="ECO:0000256" key="24">
    <source>
        <dbReference type="PIRSR" id="PIRSR039102-2"/>
    </source>
</evidence>
<dbReference type="NCBIfam" id="NF002528">
    <property type="entry name" value="PRK01966.1-4"/>
    <property type="match status" value="1"/>
</dbReference>
<dbReference type="PROSITE" id="PS50975">
    <property type="entry name" value="ATP_GRASP"/>
    <property type="match status" value="1"/>
</dbReference>
<organism evidence="28 29">
    <name type="scientific">Luoshenia tenuis</name>
    <dbReference type="NCBI Taxonomy" id="2763654"/>
    <lineage>
        <taxon>Bacteria</taxon>
        <taxon>Bacillati</taxon>
        <taxon>Bacillota</taxon>
        <taxon>Clostridia</taxon>
        <taxon>Christensenellales</taxon>
        <taxon>Christensenellaceae</taxon>
        <taxon>Luoshenia</taxon>
    </lineage>
</organism>
<dbReference type="Gene3D" id="3.30.1490.20">
    <property type="entry name" value="ATP-grasp fold, A domain"/>
    <property type="match status" value="1"/>
</dbReference>
<dbReference type="InterPro" id="IPR011095">
    <property type="entry name" value="Dala_Dala_lig_C"/>
</dbReference>
<name>A0A926D0P7_9FIRM</name>
<dbReference type="PROSITE" id="PS00844">
    <property type="entry name" value="DALA_DALA_LIGASE_2"/>
    <property type="match status" value="1"/>
</dbReference>
<dbReference type="AlphaFoldDB" id="A0A926D0P7"/>
<comment type="catalytic activity">
    <reaction evidence="17 22">
        <text>2 D-alanine + ATP = D-alanyl-D-alanine + ADP + phosphate + H(+)</text>
        <dbReference type="Rhea" id="RHEA:11224"/>
        <dbReference type="ChEBI" id="CHEBI:15378"/>
        <dbReference type="ChEBI" id="CHEBI:30616"/>
        <dbReference type="ChEBI" id="CHEBI:43474"/>
        <dbReference type="ChEBI" id="CHEBI:57416"/>
        <dbReference type="ChEBI" id="CHEBI:57822"/>
        <dbReference type="ChEBI" id="CHEBI:456216"/>
        <dbReference type="EC" id="6.3.2.4"/>
    </reaction>
</comment>
<evidence type="ECO:0000256" key="5">
    <source>
        <dbReference type="ARBA" id="ARBA00010871"/>
    </source>
</evidence>
<evidence type="ECO:0000313" key="28">
    <source>
        <dbReference type="EMBL" id="MBC8530215.1"/>
    </source>
</evidence>
<feature type="active site" evidence="23">
    <location>
        <position position="196"/>
    </location>
</feature>
<keyword evidence="13 22" id="KW-0133">Cell shape</keyword>
<feature type="binding site" evidence="24">
    <location>
        <position position="143"/>
    </location>
    <ligand>
        <name>ATP</name>
        <dbReference type="ChEBI" id="CHEBI:30616"/>
    </ligand>
</feature>
<keyword evidence="10 24" id="KW-0547">Nucleotide-binding</keyword>
<keyword evidence="11 26" id="KW-0067">ATP-binding</keyword>
<evidence type="ECO:0000256" key="18">
    <source>
        <dbReference type="ARBA" id="ARBA00060592"/>
    </source>
</evidence>
<dbReference type="RefSeq" id="WP_249285940.1">
    <property type="nucleotide sequence ID" value="NZ_JACRSO010000006.1"/>
</dbReference>
<comment type="cofactor">
    <cofactor evidence="1">
        <name>Mn(2+)</name>
        <dbReference type="ChEBI" id="CHEBI:29035"/>
    </cofactor>
</comment>
<sequence>MKKQVAVFFGGRSAEHDVSIITGLQLMDNADTAKYDLIPVYITREGAWFTGEALRNIETFKHFDPQTKGLLPCWLSPVAGERALKAEVTRTFGKKIQSYPIDVAIPAMHGMHGEDGTLQGLFELADIPYVGPAVLGSACGMDKIVMKSVFRDNGIPVLDAVAFDRGEFELDREGVLDRIEGALPYPIFVKPANLGSSIGISKASDRASLQAAVEVAIHYDHRILAEKGVNHLKEVNCSVLGIGARAETSELEEPVSWKEFLTFEEKYMRGGKGAKSSGGKGGMASLDRKIPAEITPEQAQRIRDISLQAFAALDCCGVVRIDYIIDLDEEKIYLNEINTLPGSFAFYLWEPKGMPYRQLIDRLVELAQERFAIKTKNAFAFQSALLQSQGGGAKGSKR</sequence>
<feature type="active site" evidence="23">
    <location>
        <position position="343"/>
    </location>
</feature>
<keyword evidence="29" id="KW-1185">Reference proteome</keyword>
<dbReference type="FunFam" id="3.30.1490.20:FF:000007">
    <property type="entry name" value="D-alanine--D-alanine ligase"/>
    <property type="match status" value="1"/>
</dbReference>
<evidence type="ECO:0000256" key="3">
    <source>
        <dbReference type="ARBA" id="ARBA00004496"/>
    </source>
</evidence>
<evidence type="ECO:0000256" key="17">
    <source>
        <dbReference type="ARBA" id="ARBA00047614"/>
    </source>
</evidence>
<dbReference type="EMBL" id="JACRSO010000006">
    <property type="protein sequence ID" value="MBC8530215.1"/>
    <property type="molecule type" value="Genomic_DNA"/>
</dbReference>
<feature type="domain" description="ATP-grasp" evidence="27">
    <location>
        <begin position="147"/>
        <end position="365"/>
    </location>
</feature>
<dbReference type="Gene3D" id="3.30.470.20">
    <property type="entry name" value="ATP-grasp fold, B domain"/>
    <property type="match status" value="1"/>
</dbReference>
<dbReference type="InterPro" id="IPR013815">
    <property type="entry name" value="ATP_grasp_subdomain_1"/>
</dbReference>
<evidence type="ECO:0000256" key="12">
    <source>
        <dbReference type="ARBA" id="ARBA00022842"/>
    </source>
</evidence>
<evidence type="ECO:0000256" key="25">
    <source>
        <dbReference type="PIRSR" id="PIRSR039102-3"/>
    </source>
</evidence>
<feature type="binding site" evidence="24">
    <location>
        <begin position="188"/>
        <end position="190"/>
    </location>
    <ligand>
        <name>ATP</name>
        <dbReference type="ChEBI" id="CHEBI:30616"/>
    </ligand>
</feature>
<comment type="similarity">
    <text evidence="5 22">Belongs to the D-alanine--D-alanine ligase family.</text>
</comment>
<dbReference type="Proteomes" id="UP000654279">
    <property type="component" value="Unassembled WGS sequence"/>
</dbReference>
<dbReference type="NCBIfam" id="TIGR01205">
    <property type="entry name" value="D_ala_D_alaTIGR"/>
    <property type="match status" value="1"/>
</dbReference>
<feature type="active site" evidence="23">
    <location>
        <position position="15"/>
    </location>
</feature>
<reference evidence="28" key="1">
    <citation type="submission" date="2020-08" db="EMBL/GenBank/DDBJ databases">
        <title>Genome public.</title>
        <authorList>
            <person name="Liu C."/>
            <person name="Sun Q."/>
        </authorList>
    </citation>
    <scope>NUCLEOTIDE SEQUENCE</scope>
    <source>
        <strain evidence="28">NSJ-44</strain>
    </source>
</reference>
<evidence type="ECO:0000256" key="8">
    <source>
        <dbReference type="ARBA" id="ARBA00022598"/>
    </source>
</evidence>
<comment type="cofactor">
    <cofactor evidence="25">
        <name>Mg(2+)</name>
        <dbReference type="ChEBI" id="CHEBI:18420"/>
    </cofactor>
    <cofactor evidence="25">
        <name>Mn(2+)</name>
        <dbReference type="ChEBI" id="CHEBI:29035"/>
    </cofactor>
    <text evidence="25">Binds 2 magnesium or manganese ions per subunit.</text>
</comment>
<dbReference type="PIRSF" id="PIRSF039102">
    <property type="entry name" value="Ddl/VanB"/>
    <property type="match status" value="1"/>
</dbReference>
<feature type="binding site" evidence="24">
    <location>
        <begin position="196"/>
        <end position="197"/>
    </location>
    <ligand>
        <name>ATP</name>
        <dbReference type="ChEBI" id="CHEBI:30616"/>
    </ligand>
</feature>
<evidence type="ECO:0000256" key="15">
    <source>
        <dbReference type="ARBA" id="ARBA00023211"/>
    </source>
</evidence>
<comment type="caution">
    <text evidence="28">The sequence shown here is derived from an EMBL/GenBank/DDBJ whole genome shotgun (WGS) entry which is preliminary data.</text>
</comment>
<evidence type="ECO:0000259" key="27">
    <source>
        <dbReference type="PROSITE" id="PS50975"/>
    </source>
</evidence>
<proteinExistence type="inferred from homology"/>
<keyword evidence="8 22" id="KW-0436">Ligase</keyword>
<evidence type="ECO:0000256" key="9">
    <source>
        <dbReference type="ARBA" id="ARBA00022723"/>
    </source>
</evidence>
<feature type="binding site" evidence="24">
    <location>
        <begin position="226"/>
        <end position="234"/>
    </location>
    <ligand>
        <name>ATP</name>
        <dbReference type="ChEBI" id="CHEBI:30616"/>
    </ligand>
</feature>
<dbReference type="Pfam" id="PF01820">
    <property type="entry name" value="Dala_Dala_lig_N"/>
    <property type="match status" value="1"/>
</dbReference>
<dbReference type="GO" id="GO:0046872">
    <property type="term" value="F:metal ion binding"/>
    <property type="evidence" value="ECO:0007669"/>
    <property type="project" value="UniProtKB-KW"/>
</dbReference>
<dbReference type="Gene3D" id="3.40.50.20">
    <property type="match status" value="1"/>
</dbReference>
<evidence type="ECO:0000256" key="1">
    <source>
        <dbReference type="ARBA" id="ARBA00001936"/>
    </source>
</evidence>
<evidence type="ECO:0000256" key="10">
    <source>
        <dbReference type="ARBA" id="ARBA00022741"/>
    </source>
</evidence>
<evidence type="ECO:0000313" key="29">
    <source>
        <dbReference type="Proteomes" id="UP000654279"/>
    </source>
</evidence>
<dbReference type="PANTHER" id="PTHR23132">
    <property type="entry name" value="D-ALANINE--D-ALANINE LIGASE"/>
    <property type="match status" value="1"/>
</dbReference>
<evidence type="ECO:0000256" key="4">
    <source>
        <dbReference type="ARBA" id="ARBA00004752"/>
    </source>
</evidence>
<dbReference type="GO" id="GO:0009252">
    <property type="term" value="P:peptidoglycan biosynthetic process"/>
    <property type="evidence" value="ECO:0007669"/>
    <property type="project" value="UniProtKB-UniRule"/>
</dbReference>
<keyword evidence="7 22" id="KW-0963">Cytoplasm</keyword>
<evidence type="ECO:0000256" key="23">
    <source>
        <dbReference type="PIRSR" id="PIRSR039102-1"/>
    </source>
</evidence>
<protein>
    <recommendedName>
        <fullName evidence="19 22">D-alanine--D-alanine ligase</fullName>
        <ecNumber evidence="6 22">6.3.2.4</ecNumber>
    </recommendedName>
    <alternativeName>
        <fullName evidence="21 22">D-Ala-D-Ala ligase</fullName>
    </alternativeName>
    <alternativeName>
        <fullName evidence="20 22">D-alanylalanine synthetase</fullName>
    </alternativeName>
</protein>
<evidence type="ECO:0000256" key="6">
    <source>
        <dbReference type="ARBA" id="ARBA00012216"/>
    </source>
</evidence>
<keyword evidence="14 22" id="KW-0573">Peptidoglycan synthesis</keyword>
<evidence type="ECO:0000256" key="20">
    <source>
        <dbReference type="ARBA" id="ARBA00076288"/>
    </source>
</evidence>
<evidence type="ECO:0000256" key="19">
    <source>
        <dbReference type="ARBA" id="ARBA00068427"/>
    </source>
</evidence>
<accession>A0A926D0P7</accession>
<comment type="function">
    <text evidence="2 22">Cell wall formation.</text>
</comment>
<evidence type="ECO:0000256" key="11">
    <source>
        <dbReference type="ARBA" id="ARBA00022840"/>
    </source>
</evidence>
<evidence type="ECO:0000256" key="22">
    <source>
        <dbReference type="HAMAP-Rule" id="MF_00047"/>
    </source>
</evidence>
<dbReference type="GO" id="GO:0008360">
    <property type="term" value="P:regulation of cell shape"/>
    <property type="evidence" value="ECO:0007669"/>
    <property type="project" value="UniProtKB-KW"/>
</dbReference>
<feature type="binding site" evidence="25">
    <location>
        <position position="338"/>
    </location>
    <ligand>
        <name>Mg(2+)</name>
        <dbReference type="ChEBI" id="CHEBI:18420"/>
        <label>2</label>
    </ligand>
</feature>
<evidence type="ECO:0000256" key="16">
    <source>
        <dbReference type="ARBA" id="ARBA00023316"/>
    </source>
</evidence>
<dbReference type="InterPro" id="IPR016185">
    <property type="entry name" value="PreATP-grasp_dom_sf"/>
</dbReference>
<feature type="binding site" evidence="25">
    <location>
        <position position="336"/>
    </location>
    <ligand>
        <name>Mg(2+)</name>
        <dbReference type="ChEBI" id="CHEBI:18420"/>
        <label>1</label>
    </ligand>
</feature>
<keyword evidence="12 25" id="KW-0460">Magnesium</keyword>
<comment type="pathway">
    <text evidence="4 22">Cell wall biogenesis; peptidoglycan biosynthesis.</text>
</comment>
<dbReference type="Pfam" id="PF07478">
    <property type="entry name" value="Dala_Dala_lig_C"/>
    <property type="match status" value="1"/>
</dbReference>
<comment type="pathway">
    <text evidence="18">Glycan biosynthesis.</text>
</comment>
<dbReference type="GO" id="GO:0005524">
    <property type="term" value="F:ATP binding"/>
    <property type="evidence" value="ECO:0007669"/>
    <property type="project" value="UniProtKB-UniRule"/>
</dbReference>
<evidence type="ECO:0000256" key="13">
    <source>
        <dbReference type="ARBA" id="ARBA00022960"/>
    </source>
</evidence>
<evidence type="ECO:0000256" key="2">
    <source>
        <dbReference type="ARBA" id="ARBA00003921"/>
    </source>
</evidence>
<feature type="binding site" evidence="25">
    <location>
        <position position="322"/>
    </location>
    <ligand>
        <name>Mg(2+)</name>
        <dbReference type="ChEBI" id="CHEBI:18420"/>
        <label>1</label>
    </ligand>
</feature>
<evidence type="ECO:0000256" key="26">
    <source>
        <dbReference type="PROSITE-ProRule" id="PRU00409"/>
    </source>
</evidence>